<evidence type="ECO:0000313" key="6">
    <source>
        <dbReference type="EMBL" id="KAL2040716.1"/>
    </source>
</evidence>
<keyword evidence="7" id="KW-1185">Reference proteome</keyword>
<dbReference type="Proteomes" id="UP001590950">
    <property type="component" value="Unassembled WGS sequence"/>
</dbReference>
<reference evidence="6 7" key="1">
    <citation type="submission" date="2024-09" db="EMBL/GenBank/DDBJ databases">
        <title>Rethinking Asexuality: The Enigmatic Case of Functional Sexual Genes in Lepraria (Stereocaulaceae).</title>
        <authorList>
            <person name="Doellman M."/>
            <person name="Sun Y."/>
            <person name="Barcenas-Pena A."/>
            <person name="Lumbsch H.T."/>
            <person name="Grewe F."/>
        </authorList>
    </citation>
    <scope>NUCLEOTIDE SEQUENCE [LARGE SCALE GENOMIC DNA]</scope>
    <source>
        <strain evidence="6 7">Mercado 3170</strain>
    </source>
</reference>
<keyword evidence="2" id="KW-0808">Transferase</keyword>
<dbReference type="PANTHER" id="PTHR31544:SF2">
    <property type="entry name" value="AIG2-LIKE PROTEIN D"/>
    <property type="match status" value="1"/>
</dbReference>
<proteinExistence type="inferred from homology"/>
<dbReference type="InterPro" id="IPR045038">
    <property type="entry name" value="AIG2-like"/>
</dbReference>
<dbReference type="InterPro" id="IPR036568">
    <property type="entry name" value="GGCT-like_sf"/>
</dbReference>
<evidence type="ECO:0000256" key="1">
    <source>
        <dbReference type="ARBA" id="ARBA00008861"/>
    </source>
</evidence>
<comment type="similarity">
    <text evidence="1">Belongs to the gamma-glutamylcyclotransferase family.</text>
</comment>
<feature type="compositionally biased region" description="Basic and acidic residues" evidence="4">
    <location>
        <begin position="178"/>
        <end position="195"/>
    </location>
</feature>
<comment type="caution">
    <text evidence="6">The sequence shown here is derived from an EMBL/GenBank/DDBJ whole genome shotgun (WGS) entry which is preliminary data.</text>
</comment>
<dbReference type="InterPro" id="IPR013024">
    <property type="entry name" value="GGCT-like"/>
</dbReference>
<sequence length="195" mass="22403">MGDRSAFFYGTLMAPQVLHRVIYGTTTPTPIQISRLKIVPALLNGYMRHRVRQCDYPAIVPSKMPNACVRGTCVQGLSAEDLWRLDLFEGDQYDRVKVRPRLLDESGQEMCEIETETYVWTDKEVGLEEGEWDFEEFRREKMRRWVGGDDEEYQEVDEAVRESKDPTGGRGANGHITTKLEVKNKNEEGLLRSAV</sequence>
<evidence type="ECO:0000256" key="4">
    <source>
        <dbReference type="SAM" id="MobiDB-lite"/>
    </source>
</evidence>
<feature type="compositionally biased region" description="Basic and acidic residues" evidence="4">
    <location>
        <begin position="158"/>
        <end position="167"/>
    </location>
</feature>
<feature type="region of interest" description="Disordered" evidence="4">
    <location>
        <begin position="153"/>
        <end position="195"/>
    </location>
</feature>
<accession>A0ABR4A737</accession>
<feature type="domain" description="Gamma-glutamylcyclotransferase AIG2-like" evidence="5">
    <location>
        <begin position="7"/>
        <end position="133"/>
    </location>
</feature>
<dbReference type="Gene3D" id="3.10.490.10">
    <property type="entry name" value="Gamma-glutamyl cyclotransferase-like"/>
    <property type="match status" value="1"/>
</dbReference>
<dbReference type="CDD" id="cd06661">
    <property type="entry name" value="GGCT_like"/>
    <property type="match status" value="1"/>
</dbReference>
<dbReference type="Pfam" id="PF06094">
    <property type="entry name" value="GGACT"/>
    <property type="match status" value="1"/>
</dbReference>
<evidence type="ECO:0000256" key="2">
    <source>
        <dbReference type="ARBA" id="ARBA00022679"/>
    </source>
</evidence>
<name>A0ABR4A737_9LECA</name>
<evidence type="ECO:0000256" key="3">
    <source>
        <dbReference type="ARBA" id="ARBA00030602"/>
    </source>
</evidence>
<evidence type="ECO:0000313" key="7">
    <source>
        <dbReference type="Proteomes" id="UP001590950"/>
    </source>
</evidence>
<dbReference type="InterPro" id="IPR009288">
    <property type="entry name" value="AIG2-like_dom"/>
</dbReference>
<organism evidence="6 7">
    <name type="scientific">Stereocaulon virgatum</name>
    <dbReference type="NCBI Taxonomy" id="373712"/>
    <lineage>
        <taxon>Eukaryota</taxon>
        <taxon>Fungi</taxon>
        <taxon>Dikarya</taxon>
        <taxon>Ascomycota</taxon>
        <taxon>Pezizomycotina</taxon>
        <taxon>Lecanoromycetes</taxon>
        <taxon>OSLEUM clade</taxon>
        <taxon>Lecanoromycetidae</taxon>
        <taxon>Lecanorales</taxon>
        <taxon>Lecanorineae</taxon>
        <taxon>Stereocaulaceae</taxon>
        <taxon>Stereocaulon</taxon>
    </lineage>
</organism>
<evidence type="ECO:0000259" key="5">
    <source>
        <dbReference type="Pfam" id="PF06094"/>
    </source>
</evidence>
<dbReference type="SUPFAM" id="SSF110857">
    <property type="entry name" value="Gamma-glutamyl cyclotransferase-like"/>
    <property type="match status" value="1"/>
</dbReference>
<dbReference type="EMBL" id="JBEFKJ010000020">
    <property type="protein sequence ID" value="KAL2040716.1"/>
    <property type="molecule type" value="Genomic_DNA"/>
</dbReference>
<protein>
    <recommendedName>
        <fullName evidence="3">Putative gamma-glutamylcyclotransferase</fullName>
    </recommendedName>
</protein>
<gene>
    <name evidence="6" type="ORF">N7G274_006695</name>
</gene>
<dbReference type="PANTHER" id="PTHR31544">
    <property type="entry name" value="AIG2-LIKE PROTEIN D"/>
    <property type="match status" value="1"/>
</dbReference>